<reference evidence="1 2" key="1">
    <citation type="submission" date="2014-04" db="EMBL/GenBank/DDBJ databases">
        <authorList>
            <person name="Sears C."/>
            <person name="Carroll K."/>
            <person name="Sack B.R."/>
            <person name="Qadri F."/>
            <person name="Myers L.L."/>
            <person name="Chung G.-T."/>
            <person name="Escheverria P."/>
            <person name="Fraser C.M."/>
            <person name="Sadzewicz L."/>
            <person name="Shefchek K.A."/>
            <person name="Tallon L."/>
            <person name="Das S.P."/>
            <person name="Daugherty S."/>
            <person name="Mongodin E.F."/>
        </authorList>
    </citation>
    <scope>NUCLEOTIDE SEQUENCE [LARGE SCALE GENOMIC DNA]</scope>
    <source>
        <strain evidence="2">3775 SL(B) 10 (iv)</strain>
    </source>
</reference>
<proteinExistence type="predicted"/>
<comment type="caution">
    <text evidence="1">The sequence shown here is derived from an EMBL/GenBank/DDBJ whole genome shotgun (WGS) entry which is preliminary data.</text>
</comment>
<organism evidence="1 2">
    <name type="scientific">Phocaeicola vulgatus str. 3775 SL</name>
    <name type="common">B</name>
    <name type="synonym">iv</name>
    <dbReference type="NCBI Taxonomy" id="1339350"/>
    <lineage>
        <taxon>Bacteria</taxon>
        <taxon>Pseudomonadati</taxon>
        <taxon>Bacteroidota</taxon>
        <taxon>Bacteroidia</taxon>
        <taxon>Bacteroidales</taxon>
        <taxon>Bacteroidaceae</taxon>
        <taxon>Phocaeicola</taxon>
    </lineage>
</organism>
<name>A0A078R146_PHOVU</name>
<dbReference type="PATRIC" id="fig|1339350.3.peg.3108"/>
<sequence length="41" mass="4590">MSFLRQGQVRKFCSVGGDVHKVSIQFASISKVIYIFADTLL</sequence>
<dbReference type="AlphaFoldDB" id="A0A078R146"/>
<dbReference type="Proteomes" id="UP000028134">
    <property type="component" value="Unassembled WGS sequence"/>
</dbReference>
<dbReference type="EMBL" id="JNHI01000024">
    <property type="protein sequence ID" value="KDS28326.1"/>
    <property type="molecule type" value="Genomic_DNA"/>
</dbReference>
<protein>
    <submittedName>
        <fullName evidence="1">Uncharacterized protein</fullName>
    </submittedName>
</protein>
<evidence type="ECO:0000313" key="2">
    <source>
        <dbReference type="Proteomes" id="UP000028134"/>
    </source>
</evidence>
<accession>A0A078R146</accession>
<gene>
    <name evidence="1" type="ORF">M097_3245</name>
</gene>
<evidence type="ECO:0000313" key="1">
    <source>
        <dbReference type="EMBL" id="KDS28326.1"/>
    </source>
</evidence>